<dbReference type="PANTHER" id="PTHR11066">
    <property type="entry name" value="ACYL-COA THIOESTERASE"/>
    <property type="match status" value="1"/>
</dbReference>
<feature type="domain" description="Acyl-CoA thioesterase-like N-terminal HotDog" evidence="4">
    <location>
        <begin position="66"/>
        <end position="143"/>
    </location>
</feature>
<dbReference type="SUPFAM" id="SSF54637">
    <property type="entry name" value="Thioesterase/thiol ester dehydrase-isomerase"/>
    <property type="match status" value="2"/>
</dbReference>
<keyword evidence="6" id="KW-1185">Reference proteome</keyword>
<protein>
    <recommendedName>
        <fullName evidence="7">Acyl-CoA thioesterase II</fullName>
    </recommendedName>
</protein>
<feature type="domain" description="Acyl-CoA thioesterase 2 C-terminal" evidence="3">
    <location>
        <begin position="256"/>
        <end position="358"/>
    </location>
</feature>
<sequence>MNVVVGMSHLRKLSLMSPLQMLHTTKRKLSSVTAKNHASLESLLELVPQTATKFITKNLPAAPVGSRGTFGGTLVAQSLLASLYTVPTNFVPTSLRCYFINGGDPTNMITYQVEKLRDGRNFIHRQIRAYQHNKLIFQSMILFSNQRNSNDAHDSLHHLAHLDNLTPLPPTETHQDAASLYTEKIIKNGNLQRYAHLSERFLDTEHLQRQIDTFETGPMEYQFPKDIFYTQNKQEMLKYYVRIRQPIIQTQDDAAVASETKLITPETDARYNYVAFAYLSDSYLLLTLPYFHELPLYSHNFSVSLDHTVYFHQLPAVNDWIFLRVKSVRSHWDKHLVQGEYYDTRSGDIVASVSQEGLVSYDSEEAIRAKF</sequence>
<evidence type="ECO:0000259" key="3">
    <source>
        <dbReference type="Pfam" id="PF02551"/>
    </source>
</evidence>
<comment type="similarity">
    <text evidence="1">Belongs to the C/M/P thioester hydrolase family.</text>
</comment>
<evidence type="ECO:0000313" key="5">
    <source>
        <dbReference type="EMBL" id="CCC69752.1"/>
    </source>
</evidence>
<gene>
    <name evidence="5" type="primary">NCAS0D01710</name>
    <name evidence="5" type="ordered locus">NCAS_0D01710</name>
</gene>
<dbReference type="InterPro" id="IPR029069">
    <property type="entry name" value="HotDog_dom_sf"/>
</dbReference>
<dbReference type="GO" id="GO:0005782">
    <property type="term" value="C:peroxisomal matrix"/>
    <property type="evidence" value="ECO:0007669"/>
    <property type="project" value="TreeGrafter"/>
</dbReference>
<dbReference type="GO" id="GO:0052816">
    <property type="term" value="F:long-chain fatty acyl-CoA hydrolase activity"/>
    <property type="evidence" value="ECO:0007669"/>
    <property type="project" value="EnsemblFungi"/>
</dbReference>
<dbReference type="InterPro" id="IPR042171">
    <property type="entry name" value="Acyl-CoA_hotdog"/>
</dbReference>
<reference evidence="5 6" key="1">
    <citation type="journal article" date="2011" name="Proc. Natl. Acad. Sci. U.S.A.">
        <title>Evolutionary erosion of yeast sex chromosomes by mating-type switching accidents.</title>
        <authorList>
            <person name="Gordon J.L."/>
            <person name="Armisen D."/>
            <person name="Proux-Wera E."/>
            <person name="Oheigeartaigh S.S."/>
            <person name="Byrne K.P."/>
            <person name="Wolfe K.H."/>
        </authorList>
    </citation>
    <scope>NUCLEOTIDE SEQUENCE [LARGE SCALE GENOMIC DNA]</scope>
    <source>
        <strain evidence="6">ATCC 76901 / BCRC 22586 / CBS 4309 / NBRC 1992 / NRRL Y-12630</strain>
    </source>
</reference>
<dbReference type="InterPro" id="IPR049449">
    <property type="entry name" value="TesB_ACOT8-like_N"/>
</dbReference>
<keyword evidence="2" id="KW-0378">Hydrolase</keyword>
<dbReference type="GeneID" id="96903359"/>
<proteinExistence type="inferred from homology"/>
<dbReference type="STRING" id="1064592.G0VDW2"/>
<dbReference type="InterPro" id="IPR003703">
    <property type="entry name" value="Acyl_CoA_thio"/>
</dbReference>
<evidence type="ECO:0008006" key="7">
    <source>
        <dbReference type="Google" id="ProtNLM"/>
    </source>
</evidence>
<dbReference type="GO" id="GO:0006635">
    <property type="term" value="P:fatty acid beta-oxidation"/>
    <property type="evidence" value="ECO:0007669"/>
    <property type="project" value="EnsemblFungi"/>
</dbReference>
<dbReference type="Pfam" id="PF13622">
    <property type="entry name" value="4HBT_3"/>
    <property type="match status" value="1"/>
</dbReference>
<dbReference type="InterPro" id="IPR025652">
    <property type="entry name" value="TesB_C"/>
</dbReference>
<evidence type="ECO:0000256" key="1">
    <source>
        <dbReference type="ARBA" id="ARBA00006538"/>
    </source>
</evidence>
<dbReference type="InParanoid" id="G0VDW2"/>
<dbReference type="EMBL" id="HE576755">
    <property type="protein sequence ID" value="CCC69752.1"/>
    <property type="molecule type" value="Genomic_DNA"/>
</dbReference>
<organism evidence="5 6">
    <name type="scientific">Naumovozyma castellii</name>
    <name type="common">Yeast</name>
    <name type="synonym">Saccharomyces castellii</name>
    <dbReference type="NCBI Taxonomy" id="27288"/>
    <lineage>
        <taxon>Eukaryota</taxon>
        <taxon>Fungi</taxon>
        <taxon>Dikarya</taxon>
        <taxon>Ascomycota</taxon>
        <taxon>Saccharomycotina</taxon>
        <taxon>Saccharomycetes</taxon>
        <taxon>Saccharomycetales</taxon>
        <taxon>Saccharomycetaceae</taxon>
        <taxon>Naumovozyma</taxon>
    </lineage>
</organism>
<evidence type="ECO:0000256" key="2">
    <source>
        <dbReference type="ARBA" id="ARBA00022801"/>
    </source>
</evidence>
<reference key="2">
    <citation type="submission" date="2011-08" db="EMBL/GenBank/DDBJ databases">
        <title>Genome sequence of Naumovozyma castellii.</title>
        <authorList>
            <person name="Gordon J.L."/>
            <person name="Armisen D."/>
            <person name="Proux-Wera E."/>
            <person name="OhEigeartaigh S.S."/>
            <person name="Byrne K.P."/>
            <person name="Wolfe K.H."/>
        </authorList>
    </citation>
    <scope>NUCLEOTIDE SEQUENCE</scope>
    <source>
        <strain>Type strain:CBS 4309</strain>
    </source>
</reference>
<dbReference type="GO" id="GO:0006637">
    <property type="term" value="P:acyl-CoA metabolic process"/>
    <property type="evidence" value="ECO:0007669"/>
    <property type="project" value="InterPro"/>
</dbReference>
<accession>G0VDW2</accession>
<dbReference type="Pfam" id="PF02551">
    <property type="entry name" value="Acyl_CoA_thio"/>
    <property type="match status" value="1"/>
</dbReference>
<evidence type="ECO:0000259" key="4">
    <source>
        <dbReference type="Pfam" id="PF13622"/>
    </source>
</evidence>
<dbReference type="PANTHER" id="PTHR11066:SF34">
    <property type="entry name" value="ACYL-COENZYME A THIOESTERASE 8"/>
    <property type="match status" value="1"/>
</dbReference>
<dbReference type="FunCoup" id="G0VDW2">
    <property type="interactions" value="203"/>
</dbReference>
<dbReference type="KEGG" id="ncs:NCAS_0D01710"/>
<dbReference type="Proteomes" id="UP000001640">
    <property type="component" value="Chromosome 4"/>
</dbReference>
<dbReference type="AlphaFoldDB" id="G0VDW2"/>
<dbReference type="CDD" id="cd03445">
    <property type="entry name" value="Thioesterase_II_repeat2"/>
    <property type="match status" value="1"/>
</dbReference>
<dbReference type="GO" id="GO:0008474">
    <property type="term" value="F:palmitoyl-(protein) hydrolase activity"/>
    <property type="evidence" value="ECO:0007669"/>
    <property type="project" value="EnsemblFungi"/>
</dbReference>
<dbReference type="OrthoDB" id="68328at2759"/>
<dbReference type="CDD" id="cd03444">
    <property type="entry name" value="Thioesterase_II_repeat1"/>
    <property type="match status" value="1"/>
</dbReference>
<dbReference type="eggNOG" id="KOG3016">
    <property type="taxonomic scope" value="Eukaryota"/>
</dbReference>
<evidence type="ECO:0000313" key="6">
    <source>
        <dbReference type="Proteomes" id="UP000001640"/>
    </source>
</evidence>
<dbReference type="Gene3D" id="2.40.160.210">
    <property type="entry name" value="Acyl-CoA thioesterase, double hotdog domain"/>
    <property type="match status" value="1"/>
</dbReference>
<dbReference type="OMA" id="QVWFRTN"/>
<dbReference type="RefSeq" id="XP_003676114.1">
    <property type="nucleotide sequence ID" value="XM_003676066.1"/>
</dbReference>
<name>G0VDW2_NAUCA</name>
<dbReference type="HOGENOM" id="CLU_032690_2_0_1"/>